<comment type="caution">
    <text evidence="1">The sequence shown here is derived from an EMBL/GenBank/DDBJ whole genome shotgun (WGS) entry which is preliminary data.</text>
</comment>
<evidence type="ECO:0000313" key="1">
    <source>
        <dbReference type="EMBL" id="RYC53490.1"/>
    </source>
</evidence>
<organism evidence="1 2">
    <name type="scientific">Flagellimonas olearia</name>
    <dbReference type="NCBI Taxonomy" id="552546"/>
    <lineage>
        <taxon>Bacteria</taxon>
        <taxon>Pseudomonadati</taxon>
        <taxon>Bacteroidota</taxon>
        <taxon>Flavobacteriia</taxon>
        <taxon>Flavobacteriales</taxon>
        <taxon>Flavobacteriaceae</taxon>
        <taxon>Flagellimonas</taxon>
    </lineage>
</organism>
<gene>
    <name evidence="1" type="ORF">DN53_04600</name>
</gene>
<evidence type="ECO:0000313" key="2">
    <source>
        <dbReference type="Proteomes" id="UP000290261"/>
    </source>
</evidence>
<protein>
    <submittedName>
        <fullName evidence="1">Uncharacterized protein</fullName>
    </submittedName>
</protein>
<keyword evidence="2" id="KW-1185">Reference proteome</keyword>
<dbReference type="Proteomes" id="UP000290261">
    <property type="component" value="Unassembled WGS sequence"/>
</dbReference>
<dbReference type="AlphaFoldDB" id="A0A444VS85"/>
<name>A0A444VS85_9FLAO</name>
<proteinExistence type="predicted"/>
<dbReference type="EMBL" id="JJMP01000001">
    <property type="protein sequence ID" value="RYC53490.1"/>
    <property type="molecule type" value="Genomic_DNA"/>
</dbReference>
<reference evidence="1 2" key="1">
    <citation type="submission" date="2014-04" db="EMBL/GenBank/DDBJ databases">
        <title>Whole genome of Muricauda olearia.</title>
        <authorList>
            <person name="Zhang X.-H."/>
            <person name="Tang K."/>
        </authorList>
    </citation>
    <scope>NUCLEOTIDE SEQUENCE [LARGE SCALE GENOMIC DNA]</scope>
    <source>
        <strain evidence="1 2">Th120</strain>
    </source>
</reference>
<accession>A0A444VS85</accession>
<sequence length="85" mass="10033">MAFYVFYWTKNQGATFLYCSVGGRWISKIGQEVSLLSYVNFLDNFDFSGEFMAMAFQDGRDHINEWSLWSARFIRPSRFSTYPDN</sequence>